<dbReference type="Gene3D" id="3.40.50.300">
    <property type="entry name" value="P-loop containing nucleotide triphosphate hydrolases"/>
    <property type="match status" value="2"/>
</dbReference>
<keyword evidence="6 9" id="KW-0342">GTP-binding</keyword>
<dbReference type="Pfam" id="PF14714">
    <property type="entry name" value="KH_dom-like"/>
    <property type="match status" value="1"/>
</dbReference>
<dbReference type="PROSITE" id="PS51712">
    <property type="entry name" value="G_ENGA"/>
    <property type="match status" value="2"/>
</dbReference>
<dbReference type="Pfam" id="PF01926">
    <property type="entry name" value="MMR_HSR1"/>
    <property type="match status" value="2"/>
</dbReference>
<evidence type="ECO:0000256" key="4">
    <source>
        <dbReference type="ARBA" id="ARBA00022737"/>
    </source>
</evidence>
<evidence type="ECO:0000256" key="2">
    <source>
        <dbReference type="ARBA" id="ARBA00020953"/>
    </source>
</evidence>
<comment type="function">
    <text evidence="8 9 11">GTPase that plays an essential role in the late steps of ribosome biogenesis.</text>
</comment>
<dbReference type="InterPro" id="IPR015946">
    <property type="entry name" value="KH_dom-like_a/b"/>
</dbReference>
<sequence length="439" mass="49106">MPLVAVVGRPNVGKSTLVNRLVSKGDAIVESKPGVTRDRNYFTTSWRRRDFRIVDTGGLDPIAEEELTQAIGKQAMQGVEESDLVLFVVDATQGITGGDEEVAEALRHTGKPVILIVNKVDNQRQEDEAIEWYSLGMGEPWPISATHGRNIGDLLDAIVEGLPEGVERVGEEETQETVVAIIGKPNVGKSTLFNRLLQEERSIMSEIPGTTRDAIDTIMQADGKTYRFIDTAGWRRRSKVHEEVEFYSLVRVWRAIDRSQVVILVIDGEEGVTEQDQKIAARIKDDGRACVVLLNKWDTLKGTGRGNDTYLDAGEKLQFIGYSPILRVSALTGAGVPKLLPAIDRVKANWEARIPTSQLNQLLHEVLSKTPPPSKRGKRLQIYYLTQARTAPPQFVFFVNRPSLADPGYERFLERKIRENFDFEGAPIRIALRARRRRG</sequence>
<dbReference type="InterPro" id="IPR027417">
    <property type="entry name" value="P-loop_NTPase"/>
</dbReference>
<evidence type="ECO:0000256" key="8">
    <source>
        <dbReference type="ARBA" id="ARBA00053470"/>
    </source>
</evidence>
<dbReference type="SUPFAM" id="SSF52540">
    <property type="entry name" value="P-loop containing nucleoside triphosphate hydrolases"/>
    <property type="match status" value="2"/>
</dbReference>
<dbReference type="CDD" id="cd01894">
    <property type="entry name" value="EngA1"/>
    <property type="match status" value="1"/>
</dbReference>
<reference evidence="13 14" key="1">
    <citation type="journal article" date="2016" name="Nat. Commun.">
        <title>Thousands of microbial genomes shed light on interconnected biogeochemical processes in an aquifer system.</title>
        <authorList>
            <person name="Anantharaman K."/>
            <person name="Brown C.T."/>
            <person name="Hug L.A."/>
            <person name="Sharon I."/>
            <person name="Castelle C.J."/>
            <person name="Probst A.J."/>
            <person name="Thomas B.C."/>
            <person name="Singh A."/>
            <person name="Wilkins M.J."/>
            <person name="Karaoz U."/>
            <person name="Brodie E.L."/>
            <person name="Williams K.H."/>
            <person name="Hubbard S.S."/>
            <person name="Banfield J.F."/>
        </authorList>
    </citation>
    <scope>NUCLEOTIDE SEQUENCE [LARGE SCALE GENOMIC DNA]</scope>
</reference>
<dbReference type="NCBIfam" id="TIGR03594">
    <property type="entry name" value="GTPase_EngA"/>
    <property type="match status" value="1"/>
</dbReference>
<dbReference type="CDD" id="cd01895">
    <property type="entry name" value="EngA2"/>
    <property type="match status" value="1"/>
</dbReference>
<keyword evidence="4 11" id="KW-0677">Repeat</keyword>
<dbReference type="InterPro" id="IPR006073">
    <property type="entry name" value="GTP-bd"/>
</dbReference>
<dbReference type="GO" id="GO:0005525">
    <property type="term" value="F:GTP binding"/>
    <property type="evidence" value="ECO:0007669"/>
    <property type="project" value="UniProtKB-UniRule"/>
</dbReference>
<dbReference type="PRINTS" id="PR00326">
    <property type="entry name" value="GTP1OBG"/>
</dbReference>
<dbReference type="PANTHER" id="PTHR43834:SF6">
    <property type="entry name" value="GTPASE DER"/>
    <property type="match status" value="1"/>
</dbReference>
<proteinExistence type="inferred from homology"/>
<feature type="binding site" evidence="9">
    <location>
        <begin position="230"/>
        <end position="234"/>
    </location>
    <ligand>
        <name>GTP</name>
        <dbReference type="ChEBI" id="CHEBI:37565"/>
        <label>2</label>
    </ligand>
</feature>
<dbReference type="FunFam" id="3.30.300.20:FF:000004">
    <property type="entry name" value="GTPase Der"/>
    <property type="match status" value="1"/>
</dbReference>
<feature type="domain" description="EngA-type G" evidence="12">
    <location>
        <begin position="2"/>
        <end position="166"/>
    </location>
</feature>
<dbReference type="GO" id="GO:0042254">
    <property type="term" value="P:ribosome biogenesis"/>
    <property type="evidence" value="ECO:0007669"/>
    <property type="project" value="UniProtKB-KW"/>
</dbReference>
<dbReference type="InterPro" id="IPR005225">
    <property type="entry name" value="Small_GTP-bd"/>
</dbReference>
<evidence type="ECO:0000256" key="9">
    <source>
        <dbReference type="HAMAP-Rule" id="MF_00195"/>
    </source>
</evidence>
<feature type="binding site" evidence="9">
    <location>
        <begin position="118"/>
        <end position="121"/>
    </location>
    <ligand>
        <name>GTP</name>
        <dbReference type="ChEBI" id="CHEBI:37565"/>
        <label>1</label>
    </ligand>
</feature>
<comment type="similarity">
    <text evidence="1 9 10 11">Belongs to the TRAFAC class TrmE-Era-EngA-EngB-Septin-like GTPase superfamily. EngA (Der) GTPase family.</text>
</comment>
<evidence type="ECO:0000313" key="13">
    <source>
        <dbReference type="EMBL" id="OFW60385.1"/>
    </source>
</evidence>
<evidence type="ECO:0000259" key="12">
    <source>
        <dbReference type="PROSITE" id="PS51712"/>
    </source>
</evidence>
<dbReference type="Proteomes" id="UP000177876">
    <property type="component" value="Unassembled WGS sequence"/>
</dbReference>
<feature type="binding site" evidence="9">
    <location>
        <begin position="8"/>
        <end position="15"/>
    </location>
    <ligand>
        <name>GTP</name>
        <dbReference type="ChEBI" id="CHEBI:37565"/>
        <label>1</label>
    </ligand>
</feature>
<protein>
    <recommendedName>
        <fullName evidence="2 9">GTPase Der</fullName>
    </recommendedName>
    <alternativeName>
        <fullName evidence="7 9">GTP-binding protein EngA</fullName>
    </alternativeName>
</protein>
<evidence type="ECO:0000313" key="14">
    <source>
        <dbReference type="Proteomes" id="UP000177876"/>
    </source>
</evidence>
<dbReference type="HAMAP" id="MF_00195">
    <property type="entry name" value="GTPase_Der"/>
    <property type="match status" value="1"/>
</dbReference>
<dbReference type="FunFam" id="3.40.50.300:FF:000057">
    <property type="entry name" value="GTPase Der"/>
    <property type="match status" value="1"/>
</dbReference>
<evidence type="ECO:0000256" key="6">
    <source>
        <dbReference type="ARBA" id="ARBA00023134"/>
    </source>
</evidence>
<dbReference type="NCBIfam" id="TIGR00231">
    <property type="entry name" value="small_GTP"/>
    <property type="match status" value="2"/>
</dbReference>
<evidence type="ECO:0000256" key="5">
    <source>
        <dbReference type="ARBA" id="ARBA00022741"/>
    </source>
</evidence>
<dbReference type="InterPro" id="IPR031166">
    <property type="entry name" value="G_ENGA"/>
</dbReference>
<dbReference type="GO" id="GO:0043022">
    <property type="term" value="F:ribosome binding"/>
    <property type="evidence" value="ECO:0007669"/>
    <property type="project" value="TreeGrafter"/>
</dbReference>
<keyword evidence="5 9" id="KW-0547">Nucleotide-binding</keyword>
<feature type="binding site" evidence="9">
    <location>
        <begin position="295"/>
        <end position="298"/>
    </location>
    <ligand>
        <name>GTP</name>
        <dbReference type="ChEBI" id="CHEBI:37565"/>
        <label>2</label>
    </ligand>
</feature>
<organism evidence="13 14">
    <name type="scientific">Candidatus Solincola sediminis</name>
    <dbReference type="NCBI Taxonomy" id="1797199"/>
    <lineage>
        <taxon>Bacteria</taxon>
        <taxon>Bacillati</taxon>
        <taxon>Actinomycetota</taxon>
        <taxon>Candidatus Geothermincolia</taxon>
        <taxon>Candidatus Geothermincolales</taxon>
        <taxon>Candidatus Geothermincolaceae</taxon>
        <taxon>Candidatus Solincola</taxon>
    </lineage>
</organism>
<evidence type="ECO:0000256" key="3">
    <source>
        <dbReference type="ARBA" id="ARBA00022517"/>
    </source>
</evidence>
<evidence type="ECO:0000256" key="10">
    <source>
        <dbReference type="PROSITE-ProRule" id="PRU01049"/>
    </source>
</evidence>
<dbReference type="STRING" id="1797197.A2Y75_08485"/>
<evidence type="ECO:0000256" key="1">
    <source>
        <dbReference type="ARBA" id="ARBA00008279"/>
    </source>
</evidence>
<keyword evidence="3 9" id="KW-0690">Ribosome biogenesis</keyword>
<dbReference type="AlphaFoldDB" id="A0A1F2WU82"/>
<dbReference type="Gene3D" id="3.30.300.20">
    <property type="match status" value="1"/>
</dbReference>
<feature type="domain" description="EngA-type G" evidence="12">
    <location>
        <begin position="177"/>
        <end position="351"/>
    </location>
</feature>
<comment type="caution">
    <text evidence="13">The sequence shown here is derived from an EMBL/GenBank/DDBJ whole genome shotgun (WGS) entry which is preliminary data.</text>
</comment>
<dbReference type="InterPro" id="IPR032859">
    <property type="entry name" value="KH_dom-like"/>
</dbReference>
<dbReference type="FunFam" id="3.40.50.300:FF:000040">
    <property type="entry name" value="GTPase Der"/>
    <property type="match status" value="1"/>
</dbReference>
<dbReference type="PANTHER" id="PTHR43834">
    <property type="entry name" value="GTPASE DER"/>
    <property type="match status" value="1"/>
</dbReference>
<evidence type="ECO:0000256" key="11">
    <source>
        <dbReference type="RuleBase" id="RU004481"/>
    </source>
</evidence>
<comment type="subunit">
    <text evidence="9">Associates with the 50S ribosomal subunit.</text>
</comment>
<dbReference type="PIRSF" id="PIRSF006485">
    <property type="entry name" value="GTP-binding_EngA"/>
    <property type="match status" value="1"/>
</dbReference>
<feature type="binding site" evidence="9">
    <location>
        <begin position="55"/>
        <end position="59"/>
    </location>
    <ligand>
        <name>GTP</name>
        <dbReference type="ChEBI" id="CHEBI:37565"/>
        <label>1</label>
    </ligand>
</feature>
<accession>A0A1F2WU82</accession>
<feature type="binding site" evidence="9">
    <location>
        <begin position="183"/>
        <end position="190"/>
    </location>
    <ligand>
        <name>GTP</name>
        <dbReference type="ChEBI" id="CHEBI:37565"/>
        <label>2</label>
    </ligand>
</feature>
<dbReference type="EMBL" id="MELK01000004">
    <property type="protein sequence ID" value="OFW60385.1"/>
    <property type="molecule type" value="Genomic_DNA"/>
</dbReference>
<evidence type="ECO:0000256" key="7">
    <source>
        <dbReference type="ARBA" id="ARBA00032345"/>
    </source>
</evidence>
<dbReference type="InterPro" id="IPR016484">
    <property type="entry name" value="GTPase_Der"/>
</dbReference>
<gene>
    <name evidence="9" type="primary">der</name>
    <name evidence="13" type="ORF">A2Y75_08485</name>
</gene>
<name>A0A1F2WU82_9ACTN</name>